<proteinExistence type="predicted"/>
<evidence type="ECO:0000256" key="1">
    <source>
        <dbReference type="SAM" id="MobiDB-lite"/>
    </source>
</evidence>
<feature type="region of interest" description="Disordered" evidence="1">
    <location>
        <begin position="61"/>
        <end position="83"/>
    </location>
</feature>
<dbReference type="AlphaFoldDB" id="A0A7X3KAZ1"/>
<dbReference type="RefSeq" id="WP_056132859.1">
    <property type="nucleotide sequence ID" value="NZ_WSES01000009.1"/>
</dbReference>
<comment type="caution">
    <text evidence="2">The sequence shown here is derived from an EMBL/GenBank/DDBJ whole genome shotgun (WGS) entry which is preliminary data.</text>
</comment>
<keyword evidence="3" id="KW-1185">Reference proteome</keyword>
<protein>
    <submittedName>
        <fullName evidence="2">Uncharacterized protein</fullName>
    </submittedName>
</protein>
<name>A0A7X3KAZ1_9BURK</name>
<evidence type="ECO:0000313" key="3">
    <source>
        <dbReference type="Proteomes" id="UP000443353"/>
    </source>
</evidence>
<dbReference type="Proteomes" id="UP000443353">
    <property type="component" value="Unassembled WGS sequence"/>
</dbReference>
<accession>A0A7X3KAZ1</accession>
<reference evidence="2 3" key="1">
    <citation type="submission" date="2019-12" db="EMBL/GenBank/DDBJ databases">
        <authorList>
            <person name="Li C."/>
            <person name="Zhao J."/>
        </authorList>
    </citation>
    <scope>NUCLEOTIDE SEQUENCE [LARGE SCALE GENOMIC DNA]</scope>
    <source>
        <strain evidence="2 3">NEAU-DD11</strain>
    </source>
</reference>
<evidence type="ECO:0000313" key="2">
    <source>
        <dbReference type="EMBL" id="MVW63556.1"/>
    </source>
</evidence>
<gene>
    <name evidence="2" type="ORF">GPY61_26885</name>
</gene>
<organism evidence="2 3">
    <name type="scientific">Massilia cellulosiltytica</name>
    <dbReference type="NCBI Taxonomy" id="2683234"/>
    <lineage>
        <taxon>Bacteria</taxon>
        <taxon>Pseudomonadati</taxon>
        <taxon>Pseudomonadota</taxon>
        <taxon>Betaproteobacteria</taxon>
        <taxon>Burkholderiales</taxon>
        <taxon>Oxalobacteraceae</taxon>
        <taxon>Telluria group</taxon>
        <taxon>Massilia</taxon>
    </lineage>
</organism>
<dbReference type="EMBL" id="WSES01000009">
    <property type="protein sequence ID" value="MVW63556.1"/>
    <property type="molecule type" value="Genomic_DNA"/>
</dbReference>
<sequence>MSRAEDELRHFLGVNRRKDHATADIVEIGLLFMRVFGNDKGWSFFRSTLIQPEVCWRVMRHRTRGSPPEVDPERKGDMGSQPP</sequence>